<comment type="catalytic activity">
    <reaction evidence="1 7">
        <text>6-phospho-D-glucono-1,5-lactone + H2O = 6-phospho-D-gluconate + H(+)</text>
        <dbReference type="Rhea" id="RHEA:12556"/>
        <dbReference type="ChEBI" id="CHEBI:15377"/>
        <dbReference type="ChEBI" id="CHEBI:15378"/>
        <dbReference type="ChEBI" id="CHEBI:57955"/>
        <dbReference type="ChEBI" id="CHEBI:58759"/>
        <dbReference type="EC" id="3.1.1.31"/>
    </reaction>
</comment>
<protein>
    <recommendedName>
        <fullName evidence="6 7">6-phosphogluconolactonase</fullName>
        <shortName evidence="7">6PGL</shortName>
        <ecNumber evidence="5 7">3.1.1.31</ecNumber>
    </recommendedName>
</protein>
<dbReference type="Gene3D" id="3.40.50.1360">
    <property type="match status" value="1"/>
</dbReference>
<sequence>MIPLPENTKLLPDAEATAREAAERLLALCVNDGSERLSVCLSGGSTPKRLYQLLASREFLGRVLWRKIDWFFGDDRVVPWDDPLSNVRMVREAFGSGEPVSASRFHFILTEKGAEAGARAYEATLRGHYGADRLDPRRPLFDLVLLGLGTDGHTASLFPGKPETKERDAWAVAVPEAGMEPFVPRISLTFPALASSREVLFLVNGKGKRETLRRLAEGEDLPARHVTSQGRLTWLIDRDAADA</sequence>
<dbReference type="PANTHER" id="PTHR11054:SF0">
    <property type="entry name" value="6-PHOSPHOGLUCONOLACTONASE"/>
    <property type="match status" value="1"/>
</dbReference>
<dbReference type="InterPro" id="IPR037171">
    <property type="entry name" value="NagB/RpiA_transferase-like"/>
</dbReference>
<accession>A0ABQ4TE05</accession>
<evidence type="ECO:0000259" key="8">
    <source>
        <dbReference type="Pfam" id="PF01182"/>
    </source>
</evidence>
<feature type="domain" description="Glucosamine/galactosamine-6-phosphate isomerase" evidence="8">
    <location>
        <begin position="12"/>
        <end position="234"/>
    </location>
</feature>
<keyword evidence="7" id="KW-0378">Hydrolase</keyword>
<dbReference type="InterPro" id="IPR006148">
    <property type="entry name" value="Glc/Gal-6P_isomerase"/>
</dbReference>
<evidence type="ECO:0000256" key="4">
    <source>
        <dbReference type="ARBA" id="ARBA00010662"/>
    </source>
</evidence>
<dbReference type="CDD" id="cd01400">
    <property type="entry name" value="6PGL"/>
    <property type="match status" value="1"/>
</dbReference>
<dbReference type="SUPFAM" id="SSF100950">
    <property type="entry name" value="NagB/RpiA/CoA transferase-like"/>
    <property type="match status" value="1"/>
</dbReference>
<evidence type="ECO:0000313" key="10">
    <source>
        <dbReference type="Proteomes" id="UP001055156"/>
    </source>
</evidence>
<organism evidence="9 10">
    <name type="scientific">Methylobacterium organophilum</name>
    <dbReference type="NCBI Taxonomy" id="410"/>
    <lineage>
        <taxon>Bacteria</taxon>
        <taxon>Pseudomonadati</taxon>
        <taxon>Pseudomonadota</taxon>
        <taxon>Alphaproteobacteria</taxon>
        <taxon>Hyphomicrobiales</taxon>
        <taxon>Methylobacteriaceae</taxon>
        <taxon>Methylobacterium</taxon>
    </lineage>
</organism>
<dbReference type="EMBL" id="BPQV01000012">
    <property type="protein sequence ID" value="GJE28924.1"/>
    <property type="molecule type" value="Genomic_DNA"/>
</dbReference>
<evidence type="ECO:0000256" key="7">
    <source>
        <dbReference type="RuleBase" id="RU365095"/>
    </source>
</evidence>
<evidence type="ECO:0000313" key="9">
    <source>
        <dbReference type="EMBL" id="GJE28924.1"/>
    </source>
</evidence>
<proteinExistence type="inferred from homology"/>
<dbReference type="PANTHER" id="PTHR11054">
    <property type="entry name" value="6-PHOSPHOGLUCONOLACTONASE"/>
    <property type="match status" value="1"/>
</dbReference>
<dbReference type="EC" id="3.1.1.31" evidence="5 7"/>
<reference evidence="9" key="1">
    <citation type="journal article" date="2021" name="Front. Microbiol.">
        <title>Comprehensive Comparative Genomics and Phenotyping of Methylobacterium Species.</title>
        <authorList>
            <person name="Alessa O."/>
            <person name="Ogura Y."/>
            <person name="Fujitani Y."/>
            <person name="Takami H."/>
            <person name="Hayashi T."/>
            <person name="Sahin N."/>
            <person name="Tani A."/>
        </authorList>
    </citation>
    <scope>NUCLEOTIDE SEQUENCE</scope>
    <source>
        <strain evidence="9">NBRC 15689</strain>
    </source>
</reference>
<keyword evidence="10" id="KW-1185">Reference proteome</keyword>
<dbReference type="InterPro" id="IPR005900">
    <property type="entry name" value="6-phosphogluconolactonase_DevB"/>
</dbReference>
<evidence type="ECO:0000256" key="3">
    <source>
        <dbReference type="ARBA" id="ARBA00004961"/>
    </source>
</evidence>
<comment type="similarity">
    <text evidence="4 7">Belongs to the glucosamine/galactosamine-6-phosphate isomerase family. 6-phosphogluconolactonase subfamily.</text>
</comment>
<evidence type="ECO:0000256" key="6">
    <source>
        <dbReference type="ARBA" id="ARBA00020337"/>
    </source>
</evidence>
<comment type="pathway">
    <text evidence="3 7">Carbohydrate degradation; pentose phosphate pathway; D-ribulose 5-phosphate from D-glucose 6-phosphate (oxidative stage): step 2/3.</text>
</comment>
<dbReference type="Pfam" id="PF01182">
    <property type="entry name" value="Glucosamine_iso"/>
    <property type="match status" value="1"/>
</dbReference>
<dbReference type="NCBIfam" id="TIGR01198">
    <property type="entry name" value="pgl"/>
    <property type="match status" value="1"/>
</dbReference>
<dbReference type="RefSeq" id="WP_238312961.1">
    <property type="nucleotide sequence ID" value="NZ_BPQV01000012.1"/>
</dbReference>
<dbReference type="InterPro" id="IPR039104">
    <property type="entry name" value="6PGL"/>
</dbReference>
<dbReference type="Proteomes" id="UP001055156">
    <property type="component" value="Unassembled WGS sequence"/>
</dbReference>
<comment type="function">
    <text evidence="2 7">Hydrolysis of 6-phosphogluconolactone to 6-phosphogluconate.</text>
</comment>
<evidence type="ECO:0000256" key="5">
    <source>
        <dbReference type="ARBA" id="ARBA00013198"/>
    </source>
</evidence>
<name>A0ABQ4TE05_METOR</name>
<reference evidence="9" key="2">
    <citation type="submission" date="2021-08" db="EMBL/GenBank/DDBJ databases">
        <authorList>
            <person name="Tani A."/>
            <person name="Ola A."/>
            <person name="Ogura Y."/>
            <person name="Katsura K."/>
            <person name="Hayashi T."/>
        </authorList>
    </citation>
    <scope>NUCLEOTIDE SEQUENCE</scope>
    <source>
        <strain evidence="9">NBRC 15689</strain>
    </source>
</reference>
<evidence type="ECO:0000256" key="1">
    <source>
        <dbReference type="ARBA" id="ARBA00000832"/>
    </source>
</evidence>
<evidence type="ECO:0000256" key="2">
    <source>
        <dbReference type="ARBA" id="ARBA00002681"/>
    </source>
</evidence>
<gene>
    <name evidence="7 9" type="primary">pgl</name>
    <name evidence="9" type="ORF">LKMONMHP_3799</name>
</gene>
<comment type="caution">
    <text evidence="9">The sequence shown here is derived from an EMBL/GenBank/DDBJ whole genome shotgun (WGS) entry which is preliminary data.</text>
</comment>